<evidence type="ECO:0000313" key="1">
    <source>
        <dbReference type="EMBL" id="MBM0103557.1"/>
    </source>
</evidence>
<reference evidence="1 2" key="1">
    <citation type="journal article" date="2021" name="Int. J. Syst. Evol. Microbiol.">
        <title>Steroidobacter gossypii sp. nov., isolated from soil of cotton cropping field.</title>
        <authorList>
            <person name="Huang R."/>
            <person name="Yang S."/>
            <person name="Zhen C."/>
            <person name="Liu W."/>
        </authorList>
    </citation>
    <scope>NUCLEOTIDE SEQUENCE [LARGE SCALE GENOMIC DNA]</scope>
    <source>
        <strain evidence="1 2">S1-65</strain>
    </source>
</reference>
<evidence type="ECO:0000313" key="2">
    <source>
        <dbReference type="Proteomes" id="UP000661077"/>
    </source>
</evidence>
<proteinExistence type="predicted"/>
<organism evidence="1 2">
    <name type="scientific">Steroidobacter gossypii</name>
    <dbReference type="NCBI Taxonomy" id="2805490"/>
    <lineage>
        <taxon>Bacteria</taxon>
        <taxon>Pseudomonadati</taxon>
        <taxon>Pseudomonadota</taxon>
        <taxon>Gammaproteobacteria</taxon>
        <taxon>Steroidobacterales</taxon>
        <taxon>Steroidobacteraceae</taxon>
        <taxon>Steroidobacter</taxon>
    </lineage>
</organism>
<dbReference type="Proteomes" id="UP000661077">
    <property type="component" value="Unassembled WGS sequence"/>
</dbReference>
<comment type="caution">
    <text evidence="1">The sequence shown here is derived from an EMBL/GenBank/DDBJ whole genome shotgun (WGS) entry which is preliminary data.</text>
</comment>
<accession>A0ABS1WRG0</accession>
<dbReference type="EMBL" id="JAEVLS010000001">
    <property type="protein sequence ID" value="MBM0103557.1"/>
    <property type="molecule type" value="Genomic_DNA"/>
</dbReference>
<gene>
    <name evidence="1" type="ORF">JM946_02325</name>
</gene>
<sequence length="84" mass="9216">MGISIGERVEQLLFGSGLTVENYYIERTPVSEVICYKNREGRRFDLLVDDDALGTLAKRRLLELGVKVDSIGVEGVSSDASAKP</sequence>
<keyword evidence="2" id="KW-1185">Reference proteome</keyword>
<name>A0ABS1WRG0_9GAMM</name>
<dbReference type="RefSeq" id="WP_203165522.1">
    <property type="nucleotide sequence ID" value="NZ_JAEVLS010000001.1"/>
</dbReference>
<protein>
    <submittedName>
        <fullName evidence="1">Uncharacterized protein</fullName>
    </submittedName>
</protein>